<evidence type="ECO:0000256" key="1">
    <source>
        <dbReference type="ARBA" id="ARBA00022801"/>
    </source>
</evidence>
<evidence type="ECO:0000313" key="3">
    <source>
        <dbReference type="EnsemblProtists" id="Phyra84572"/>
    </source>
</evidence>
<feature type="compositionally biased region" description="Polar residues" evidence="2">
    <location>
        <begin position="228"/>
        <end position="244"/>
    </location>
</feature>
<dbReference type="PANTHER" id="PTHR11567:SF110">
    <property type="entry name" value="2-PHOSPHOXYLOSE PHOSPHATASE 1"/>
    <property type="match status" value="1"/>
</dbReference>
<organism evidence="3 4">
    <name type="scientific">Phytophthora ramorum</name>
    <name type="common">Sudden oak death agent</name>
    <dbReference type="NCBI Taxonomy" id="164328"/>
    <lineage>
        <taxon>Eukaryota</taxon>
        <taxon>Sar</taxon>
        <taxon>Stramenopiles</taxon>
        <taxon>Oomycota</taxon>
        <taxon>Peronosporomycetes</taxon>
        <taxon>Peronosporales</taxon>
        <taxon>Peronosporaceae</taxon>
        <taxon>Phytophthora</taxon>
    </lineage>
</organism>
<feature type="region of interest" description="Disordered" evidence="2">
    <location>
        <begin position="224"/>
        <end position="244"/>
    </location>
</feature>
<dbReference type="PROSITE" id="PS00778">
    <property type="entry name" value="HIS_ACID_PHOSPHAT_2"/>
    <property type="match status" value="1"/>
</dbReference>
<dbReference type="VEuPathDB" id="FungiDB:KRP23_2945"/>
<dbReference type="eggNOG" id="KOG3720">
    <property type="taxonomic scope" value="Eukaryota"/>
</dbReference>
<proteinExistence type="predicted"/>
<dbReference type="SUPFAM" id="SSF53254">
    <property type="entry name" value="Phosphoglycerate mutase-like"/>
    <property type="match status" value="2"/>
</dbReference>
<reference evidence="3" key="2">
    <citation type="submission" date="2015-06" db="UniProtKB">
        <authorList>
            <consortium name="EnsemblProtists"/>
        </authorList>
    </citation>
    <scope>IDENTIFICATION</scope>
    <source>
        <strain evidence="3">Pr102</strain>
    </source>
</reference>
<dbReference type="InterPro" id="IPR029033">
    <property type="entry name" value="His_PPase_superfam"/>
</dbReference>
<dbReference type="STRING" id="164328.H3H2H0"/>
<evidence type="ECO:0008006" key="5">
    <source>
        <dbReference type="Google" id="ProtNLM"/>
    </source>
</evidence>
<keyword evidence="4" id="KW-1185">Reference proteome</keyword>
<dbReference type="AlphaFoldDB" id="H3H2H0"/>
<dbReference type="InterPro" id="IPR033379">
    <property type="entry name" value="Acid_Pase_AS"/>
</dbReference>
<dbReference type="EnsemblProtists" id="Phyra84572">
    <property type="protein sequence ID" value="Phyra84572"/>
    <property type="gene ID" value="Phyra84572"/>
</dbReference>
<dbReference type="InterPro" id="IPR050645">
    <property type="entry name" value="Histidine_acid_phosphatase"/>
</dbReference>
<accession>H3H2H0</accession>
<dbReference type="PANTHER" id="PTHR11567">
    <property type="entry name" value="ACID PHOSPHATASE-RELATED"/>
    <property type="match status" value="1"/>
</dbReference>
<protein>
    <recommendedName>
        <fullName evidence="5">Histidine acid phosphatase</fullName>
    </recommendedName>
</protein>
<dbReference type="Proteomes" id="UP000005238">
    <property type="component" value="Unassembled WGS sequence"/>
</dbReference>
<dbReference type="HOGENOM" id="CLU_779587_0_0_1"/>
<reference evidence="4" key="1">
    <citation type="journal article" date="2006" name="Science">
        <title>Phytophthora genome sequences uncover evolutionary origins and mechanisms of pathogenesis.</title>
        <authorList>
            <person name="Tyler B.M."/>
            <person name="Tripathy S."/>
            <person name="Zhang X."/>
            <person name="Dehal P."/>
            <person name="Jiang R.H."/>
            <person name="Aerts A."/>
            <person name="Arredondo F.D."/>
            <person name="Baxter L."/>
            <person name="Bensasson D."/>
            <person name="Beynon J.L."/>
            <person name="Chapman J."/>
            <person name="Damasceno C.M."/>
            <person name="Dorrance A.E."/>
            <person name="Dou D."/>
            <person name="Dickerman A.W."/>
            <person name="Dubchak I.L."/>
            <person name="Garbelotto M."/>
            <person name="Gijzen M."/>
            <person name="Gordon S.G."/>
            <person name="Govers F."/>
            <person name="Grunwald N.J."/>
            <person name="Huang W."/>
            <person name="Ivors K.L."/>
            <person name="Jones R.W."/>
            <person name="Kamoun S."/>
            <person name="Krampis K."/>
            <person name="Lamour K.H."/>
            <person name="Lee M.K."/>
            <person name="McDonald W.H."/>
            <person name="Medina M."/>
            <person name="Meijer H.J."/>
            <person name="Nordberg E.K."/>
            <person name="Maclean D.J."/>
            <person name="Ospina-Giraldo M.D."/>
            <person name="Morris P.F."/>
            <person name="Phuntumart V."/>
            <person name="Putnam N.H."/>
            <person name="Rash S."/>
            <person name="Rose J.K."/>
            <person name="Sakihama Y."/>
            <person name="Salamov A.A."/>
            <person name="Savidor A."/>
            <person name="Scheuring C.F."/>
            <person name="Smith B.M."/>
            <person name="Sobral B.W."/>
            <person name="Terry A."/>
            <person name="Torto-Alalibo T.A."/>
            <person name="Win J."/>
            <person name="Xu Z."/>
            <person name="Zhang H."/>
            <person name="Grigoriev I.V."/>
            <person name="Rokhsar D.S."/>
            <person name="Boore J.L."/>
        </authorList>
    </citation>
    <scope>NUCLEOTIDE SEQUENCE [LARGE SCALE GENOMIC DNA]</scope>
    <source>
        <strain evidence="4">Pr102</strain>
    </source>
</reference>
<keyword evidence="1" id="KW-0378">Hydrolase</keyword>
<dbReference type="GO" id="GO:0016791">
    <property type="term" value="F:phosphatase activity"/>
    <property type="evidence" value="ECO:0000318"/>
    <property type="project" value="GO_Central"/>
</dbReference>
<dbReference type="VEuPathDB" id="FungiDB:KRP23_2931"/>
<dbReference type="InParanoid" id="H3H2H0"/>
<sequence length="356" mass="39534">MATPSTTVTAAAHLPHRTTVPRTIETKVQATQQEKDFWASKVDTLPSSSSCWNRLSCLKRESYGPLVETTSTCCAAVFRTPLSRCCVCIYHRNDFCYGALKDGVKEVYGFVKSVVDNKQPTKFSFFSAHDNSIVALLGALQIEVGSQIPQYHTMLAFEVYEDKATTVIMVIAALVAVQPGLKQTYIIPCMLNENVWREGSAIGSSELGAPARSASVWRRRCQMAPSAPRSQTNTDGLTTSTASPSWLSPGLSAVCTQWVPWNACRNARWLSVMSDSERRRSVGASISAELETECARLPQYGTMLAFEVYEDEASHEFFIKPRYENEEVFFAGHTQDPLCPFLHFESLALDFLSYKA</sequence>
<evidence type="ECO:0000256" key="2">
    <source>
        <dbReference type="SAM" id="MobiDB-lite"/>
    </source>
</evidence>
<dbReference type="VEuPathDB" id="FungiDB:KRP22_14896"/>
<dbReference type="Gene3D" id="3.40.50.1240">
    <property type="entry name" value="Phosphoglycerate mutase-like"/>
    <property type="match status" value="2"/>
</dbReference>
<name>H3H2H0_PHYRM</name>
<evidence type="ECO:0000313" key="4">
    <source>
        <dbReference type="Proteomes" id="UP000005238"/>
    </source>
</evidence>
<dbReference type="EMBL" id="DS566113">
    <property type="status" value="NOT_ANNOTATED_CDS"/>
    <property type="molecule type" value="Genomic_DNA"/>
</dbReference>